<dbReference type="Pfam" id="PF02996">
    <property type="entry name" value="Prefoldin"/>
    <property type="match status" value="1"/>
</dbReference>
<dbReference type="InterPro" id="IPR009053">
    <property type="entry name" value="Prefoldin"/>
</dbReference>
<dbReference type="Gene3D" id="1.10.287.370">
    <property type="match status" value="1"/>
</dbReference>
<feature type="compositionally biased region" description="Basic and acidic residues" evidence="2">
    <location>
        <begin position="289"/>
        <end position="302"/>
    </location>
</feature>
<dbReference type="STRING" id="306902.C4Y2W4"/>
<dbReference type="OMA" id="FKLKQVC"/>
<comment type="similarity">
    <text evidence="1">Belongs to the prefoldin subunit alpha family.</text>
</comment>
<evidence type="ECO:0000256" key="1">
    <source>
        <dbReference type="ARBA" id="ARBA00010048"/>
    </source>
</evidence>
<dbReference type="GO" id="GO:0006457">
    <property type="term" value="P:protein folding"/>
    <property type="evidence" value="ECO:0007669"/>
    <property type="project" value="InterPro"/>
</dbReference>
<dbReference type="InParanoid" id="C4Y2W4"/>
<evidence type="ECO:0000256" key="2">
    <source>
        <dbReference type="SAM" id="MobiDB-lite"/>
    </source>
</evidence>
<dbReference type="PANTHER" id="PTHR12674">
    <property type="entry name" value="PREFOLDIN SUBUNIT 5"/>
    <property type="match status" value="1"/>
</dbReference>
<dbReference type="InterPro" id="IPR011599">
    <property type="entry name" value="PFD_alpha_archaea"/>
</dbReference>
<dbReference type="PANTHER" id="PTHR12674:SF2">
    <property type="entry name" value="PREFOLDIN SUBUNIT 5"/>
    <property type="match status" value="1"/>
</dbReference>
<dbReference type="GO" id="GO:0005737">
    <property type="term" value="C:cytoplasm"/>
    <property type="evidence" value="ECO:0007669"/>
    <property type="project" value="TreeGrafter"/>
</dbReference>
<dbReference type="InterPro" id="IPR024325">
    <property type="entry name" value="DUF3835"/>
</dbReference>
<gene>
    <name evidence="4" type="ORF">CLUG_02877</name>
</gene>
<name>C4Y2W4_CLAL4</name>
<evidence type="ECO:0000259" key="3">
    <source>
        <dbReference type="Pfam" id="PF12927"/>
    </source>
</evidence>
<feature type="compositionally biased region" description="Polar residues" evidence="2">
    <location>
        <begin position="269"/>
        <end position="283"/>
    </location>
</feature>
<dbReference type="GO" id="GO:1990114">
    <property type="term" value="P:RNA polymerase II core complex assembly"/>
    <property type="evidence" value="ECO:0007669"/>
    <property type="project" value="TreeGrafter"/>
</dbReference>
<feature type="compositionally biased region" description="Low complexity" evidence="2">
    <location>
        <begin position="303"/>
        <end position="323"/>
    </location>
</feature>
<dbReference type="EMBL" id="CH408078">
    <property type="protein sequence ID" value="EEQ38751.1"/>
    <property type="molecule type" value="Genomic_DNA"/>
</dbReference>
<feature type="compositionally biased region" description="Polar residues" evidence="2">
    <location>
        <begin position="194"/>
        <end position="213"/>
    </location>
</feature>
<dbReference type="GO" id="GO:0016272">
    <property type="term" value="C:prefoldin complex"/>
    <property type="evidence" value="ECO:0007669"/>
    <property type="project" value="InterPro"/>
</dbReference>
<feature type="region of interest" description="Disordered" evidence="2">
    <location>
        <begin position="269"/>
        <end position="328"/>
    </location>
</feature>
<dbReference type="GO" id="GO:0051082">
    <property type="term" value="F:unfolded protein binding"/>
    <property type="evidence" value="ECO:0007669"/>
    <property type="project" value="InterPro"/>
</dbReference>
<dbReference type="OrthoDB" id="21413at2759"/>
<feature type="domain" description="DUF3835" evidence="3">
    <location>
        <begin position="889"/>
        <end position="960"/>
    </location>
</feature>
<dbReference type="Proteomes" id="UP000007703">
    <property type="component" value="Unassembled WGS sequence"/>
</dbReference>
<dbReference type="SUPFAM" id="SSF46579">
    <property type="entry name" value="Prefoldin"/>
    <property type="match status" value="1"/>
</dbReference>
<organism evidence="4 5">
    <name type="scientific">Clavispora lusitaniae (strain ATCC 42720)</name>
    <name type="common">Yeast</name>
    <name type="synonym">Candida lusitaniae</name>
    <dbReference type="NCBI Taxonomy" id="306902"/>
    <lineage>
        <taxon>Eukaryota</taxon>
        <taxon>Fungi</taxon>
        <taxon>Dikarya</taxon>
        <taxon>Ascomycota</taxon>
        <taxon>Saccharomycotina</taxon>
        <taxon>Pichiomycetes</taxon>
        <taxon>Metschnikowiaceae</taxon>
        <taxon>Clavispora</taxon>
    </lineage>
</organism>
<evidence type="ECO:0000313" key="5">
    <source>
        <dbReference type="Proteomes" id="UP000007703"/>
    </source>
</evidence>
<protein>
    <recommendedName>
        <fullName evidence="3">DUF3835 domain-containing protein</fullName>
    </recommendedName>
</protein>
<dbReference type="InterPro" id="IPR004127">
    <property type="entry name" value="Prefoldin_subunit_alpha"/>
</dbReference>
<dbReference type="FunCoup" id="C4Y2W4">
    <property type="interactions" value="109"/>
</dbReference>
<dbReference type="VEuPathDB" id="FungiDB:CLUG_02877"/>
<dbReference type="GO" id="GO:1990113">
    <property type="term" value="P:RNA polymerase I assembly"/>
    <property type="evidence" value="ECO:0007669"/>
    <property type="project" value="TreeGrafter"/>
</dbReference>
<reference evidence="4 5" key="1">
    <citation type="journal article" date="2009" name="Nature">
        <title>Evolution of pathogenicity and sexual reproduction in eight Candida genomes.</title>
        <authorList>
            <person name="Butler G."/>
            <person name="Rasmussen M.D."/>
            <person name="Lin M.F."/>
            <person name="Santos M.A."/>
            <person name="Sakthikumar S."/>
            <person name="Munro C.A."/>
            <person name="Rheinbay E."/>
            <person name="Grabherr M."/>
            <person name="Forche A."/>
            <person name="Reedy J.L."/>
            <person name="Agrafioti I."/>
            <person name="Arnaud M.B."/>
            <person name="Bates S."/>
            <person name="Brown A.J."/>
            <person name="Brunke S."/>
            <person name="Costanzo M.C."/>
            <person name="Fitzpatrick D.A."/>
            <person name="de Groot P.W."/>
            <person name="Harris D."/>
            <person name="Hoyer L.L."/>
            <person name="Hube B."/>
            <person name="Klis F.M."/>
            <person name="Kodira C."/>
            <person name="Lennard N."/>
            <person name="Logue M.E."/>
            <person name="Martin R."/>
            <person name="Neiman A.M."/>
            <person name="Nikolaou E."/>
            <person name="Quail M.A."/>
            <person name="Quinn J."/>
            <person name="Santos M.C."/>
            <person name="Schmitzberger F.F."/>
            <person name="Sherlock G."/>
            <person name="Shah P."/>
            <person name="Silverstein K.A."/>
            <person name="Skrzypek M.S."/>
            <person name="Soll D."/>
            <person name="Staggs R."/>
            <person name="Stansfield I."/>
            <person name="Stumpf M.P."/>
            <person name="Sudbery P.E."/>
            <person name="Srikantha T."/>
            <person name="Zeng Q."/>
            <person name="Berman J."/>
            <person name="Berriman M."/>
            <person name="Heitman J."/>
            <person name="Gow N.A."/>
            <person name="Lorenz M.C."/>
            <person name="Birren B.W."/>
            <person name="Kellis M."/>
            <person name="Cuomo C.A."/>
        </authorList>
    </citation>
    <scope>NUCLEOTIDE SEQUENCE [LARGE SCALE GENOMIC DNA]</scope>
    <source>
        <strain evidence="4 5">ATCC 42720</strain>
    </source>
</reference>
<dbReference type="HOGENOM" id="CLU_344512_0_0_1"/>
<feature type="region of interest" description="Disordered" evidence="2">
    <location>
        <begin position="154"/>
        <end position="219"/>
    </location>
</feature>
<dbReference type="KEGG" id="clu:CLUG_02877"/>
<dbReference type="Pfam" id="PF12927">
    <property type="entry name" value="DUF3835"/>
    <property type="match status" value="1"/>
</dbReference>
<dbReference type="AlphaFoldDB" id="C4Y2W4"/>
<sequence length="970" mass="109998">MDSDLSMEEILNLSLTKLEKESQLHQEELQSLHKVKLDLEEKGDGNEDTVMIHLGAEYWMEKSKDDALRFLDRRINKLQSTLNSMRKNLKTGGETLKNLQSLIELSSKESKNAVTDDLPIMDIQEEIDEDGNVISVTLNNEKIEQEAASIGSNLDGIQSLPHGDAQDTSKTKQLNNEKPYGEDIATSEFESIESKNATKATRQQESGMNSGFTEDQAHNDEVNSQIQELIDDMELLDFKEQSNSLHKVVELIEKTDISAEHMEALKSVVNSGSNGESRGANSTQQGQQDHQKHQGQHEKPEQQEQQEQQHLQGHQEQEGQQQQSRRGLENQQIYELELIASEFEENDGSIEDEELEFDFDSADENMTTSEEEDPADDLLYNGGFSLLPKDSVLQNRLWADIQSLREQGRDAHEHEFQNKETLIKEISNKEIQSTKVPKSVRFSEKLDIREIEDVSESLAKVEHHKQSISKFKENRILAASNSEVKRNNTDKAIFETSYNAIPPSEIKSIHSGEHEEITVTQDIFEREGPVSDVVIEHESPVADLVVEHESPVADLVVEHESPVADLVVEHESPMVDPVVERESPMVHLVVERENPMVDTIFERDNVVNDNAIEHERSMTEGIAECSDTATEKELLETEGCTVNESGSSEKVSFIKDIASADGGQGTFNRREAGSIEGDEQEFENLRSKLIKDERKQKRSKFKQMMIQNPSRQFKPLNDVEIIKPPQEIRSSEETRDDIMKTINSIQNIEERERDENAIEGMNSHNTQVEEEVSVQDESNTKKDVEVKQLNIDTSQLQDDMDSMVQAYNVGMFDDDMEVSGPIVDKIEDFEKLNRIVESMSKGEKSMENKPLKPKKKDADSTFDETLNAIEPHGYGVESDEDDDDQILSEFIVENDGDFSDESVDFFGNDLIQQSVIDEEVVVNYHRMRERITANISSSADPELEPIDDVAKSSIFKARRVELMNMKTGLE</sequence>
<dbReference type="GeneID" id="8498185"/>
<proteinExistence type="inferred from homology"/>
<accession>C4Y2W4</accession>
<dbReference type="RefSeq" id="XP_002617433.1">
    <property type="nucleotide sequence ID" value="XM_002617387.1"/>
</dbReference>
<evidence type="ECO:0000313" key="4">
    <source>
        <dbReference type="EMBL" id="EEQ38751.1"/>
    </source>
</evidence>
<dbReference type="GO" id="GO:1990115">
    <property type="term" value="P:RNA polymerase III assembly"/>
    <property type="evidence" value="ECO:0007669"/>
    <property type="project" value="TreeGrafter"/>
</dbReference>